<evidence type="ECO:0000313" key="2">
    <source>
        <dbReference type="EMBL" id="MDQ0197852.1"/>
    </source>
</evidence>
<comment type="caution">
    <text evidence="2">The sequence shown here is derived from an EMBL/GenBank/DDBJ whole genome shotgun (WGS) entry which is preliminary data.</text>
</comment>
<evidence type="ECO:0000259" key="1">
    <source>
        <dbReference type="Pfam" id="PF22790"/>
    </source>
</evidence>
<feature type="domain" description="YkoP-like" evidence="1">
    <location>
        <begin position="6"/>
        <end position="183"/>
    </location>
</feature>
<protein>
    <recommendedName>
        <fullName evidence="1">YkoP-like domain-containing protein</fullName>
    </recommendedName>
</protein>
<dbReference type="RefSeq" id="WP_370876144.1">
    <property type="nucleotide sequence ID" value="NZ_JAUSTW010000001.1"/>
</dbReference>
<dbReference type="EMBL" id="JAUSTW010000001">
    <property type="protein sequence ID" value="MDQ0197852.1"/>
    <property type="molecule type" value="Genomic_DNA"/>
</dbReference>
<dbReference type="InterPro" id="IPR054467">
    <property type="entry name" value="YkoP-like_dom"/>
</dbReference>
<dbReference type="Pfam" id="PF22790">
    <property type="entry name" value="YkoP"/>
    <property type="match status" value="1"/>
</dbReference>
<dbReference type="Proteomes" id="UP001224122">
    <property type="component" value="Unassembled WGS sequence"/>
</dbReference>
<keyword evidence="3" id="KW-1185">Reference proteome</keyword>
<proteinExistence type="predicted"/>
<reference evidence="2 3" key="1">
    <citation type="submission" date="2023-07" db="EMBL/GenBank/DDBJ databases">
        <title>Genomic Encyclopedia of Type Strains, Phase IV (KMG-IV): sequencing the most valuable type-strain genomes for metagenomic binning, comparative biology and taxonomic classification.</title>
        <authorList>
            <person name="Goeker M."/>
        </authorList>
    </citation>
    <scope>NUCLEOTIDE SEQUENCE [LARGE SCALE GENOMIC DNA]</scope>
    <source>
        <strain evidence="2 3">DSM 27594</strain>
    </source>
</reference>
<gene>
    <name evidence="2" type="ORF">J2S10_000957</name>
</gene>
<evidence type="ECO:0000313" key="3">
    <source>
        <dbReference type="Proteomes" id="UP001224122"/>
    </source>
</evidence>
<sequence>MSLRLTIIWIWKLFDPLFYLCSRLHYITEENRKKSIFRVRITKYKGQNLILSDGTKIYKNDLLLKIHLHNVRLLNEYVKIKNDLNRARLIYKLVLSSMPSLANYLKLHPEECRIKGIIGITTINKGVKPLGFECFPPSNRMYKRMKKLGQLPIFLLSSSSLKDFKKNKLNYLCMSKERLYERYYQKYAGK</sequence>
<accession>A0ABT9XQM3</accession>
<organism evidence="2 3">
    <name type="scientific">Neobacillus ginsengisoli</name>
    <dbReference type="NCBI Taxonomy" id="904295"/>
    <lineage>
        <taxon>Bacteria</taxon>
        <taxon>Bacillati</taxon>
        <taxon>Bacillota</taxon>
        <taxon>Bacilli</taxon>
        <taxon>Bacillales</taxon>
        <taxon>Bacillaceae</taxon>
        <taxon>Neobacillus</taxon>
    </lineage>
</organism>
<name>A0ABT9XQM3_9BACI</name>